<keyword evidence="2" id="KW-1185">Reference proteome</keyword>
<protein>
    <submittedName>
        <fullName evidence="1">Uncharacterized protein</fullName>
    </submittedName>
</protein>
<dbReference type="EMBL" id="ADVG01000002">
    <property type="protein sequence ID" value="EFH86315.1"/>
    <property type="molecule type" value="Genomic_DNA"/>
</dbReference>
<proteinExistence type="predicted"/>
<evidence type="ECO:0000313" key="2">
    <source>
        <dbReference type="Proteomes" id="UP000004508"/>
    </source>
</evidence>
<dbReference type="RefSeq" id="WP_007910531.1">
    <property type="nucleotide sequence ID" value="NZ_ADVG01000002.1"/>
</dbReference>
<dbReference type="AlphaFoldDB" id="D6TKL5"/>
<dbReference type="Proteomes" id="UP000004508">
    <property type="component" value="Unassembled WGS sequence"/>
</dbReference>
<evidence type="ECO:0000313" key="1">
    <source>
        <dbReference type="EMBL" id="EFH86315.1"/>
    </source>
</evidence>
<name>D6TKL5_KTERA</name>
<sequence>MVTREKSRDIRGSYQVVFEACVRTIESFGPPSEQQSMMGTKRLLRIQSANAQAGTITAKLGQAWNVEMQVTRAEGKCSVSVKLLSNERRADPLGGMFRWIDEFFDALMHITGEILSKGREHFD</sequence>
<dbReference type="InParanoid" id="D6TKL5"/>
<reference evidence="1 2" key="1">
    <citation type="journal article" date="2011" name="Stand. Genomic Sci.">
        <title>Non-contiguous finished genome sequence and contextual data of the filamentous soil bacterium Ktedonobacter racemifer type strain (SOSP1-21).</title>
        <authorList>
            <person name="Chang Y.J."/>
            <person name="Land M."/>
            <person name="Hauser L."/>
            <person name="Chertkov O."/>
            <person name="Del Rio T.G."/>
            <person name="Nolan M."/>
            <person name="Copeland A."/>
            <person name="Tice H."/>
            <person name="Cheng J.F."/>
            <person name="Lucas S."/>
            <person name="Han C."/>
            <person name="Goodwin L."/>
            <person name="Pitluck S."/>
            <person name="Ivanova N."/>
            <person name="Ovchinikova G."/>
            <person name="Pati A."/>
            <person name="Chen A."/>
            <person name="Palaniappan K."/>
            <person name="Mavromatis K."/>
            <person name="Liolios K."/>
            <person name="Brettin T."/>
            <person name="Fiebig A."/>
            <person name="Rohde M."/>
            <person name="Abt B."/>
            <person name="Goker M."/>
            <person name="Detter J.C."/>
            <person name="Woyke T."/>
            <person name="Bristow J."/>
            <person name="Eisen J.A."/>
            <person name="Markowitz V."/>
            <person name="Hugenholtz P."/>
            <person name="Kyrpides N.C."/>
            <person name="Klenk H.P."/>
            <person name="Lapidus A."/>
        </authorList>
    </citation>
    <scope>NUCLEOTIDE SEQUENCE [LARGE SCALE GENOMIC DNA]</scope>
    <source>
        <strain evidence="2">DSM 44963</strain>
    </source>
</reference>
<gene>
    <name evidence="1" type="ORF">Krac_7607</name>
</gene>
<comment type="caution">
    <text evidence="1">The sequence shown here is derived from an EMBL/GenBank/DDBJ whole genome shotgun (WGS) entry which is preliminary data.</text>
</comment>
<organism evidence="1 2">
    <name type="scientific">Ktedonobacter racemifer DSM 44963</name>
    <dbReference type="NCBI Taxonomy" id="485913"/>
    <lineage>
        <taxon>Bacteria</taxon>
        <taxon>Bacillati</taxon>
        <taxon>Chloroflexota</taxon>
        <taxon>Ktedonobacteria</taxon>
        <taxon>Ktedonobacterales</taxon>
        <taxon>Ktedonobacteraceae</taxon>
        <taxon>Ktedonobacter</taxon>
    </lineage>
</organism>
<accession>D6TKL5</accession>